<dbReference type="EMBL" id="JAVRBK010000004">
    <property type="protein sequence ID" value="KAK5644528.1"/>
    <property type="molecule type" value="Genomic_DNA"/>
</dbReference>
<feature type="region of interest" description="Disordered" evidence="9">
    <location>
        <begin position="862"/>
        <end position="889"/>
    </location>
</feature>
<dbReference type="Gene3D" id="3.90.190.10">
    <property type="entry name" value="Protein tyrosine phosphatase superfamily"/>
    <property type="match status" value="1"/>
</dbReference>
<keyword evidence="6" id="KW-0904">Protein phosphatase</keyword>
<dbReference type="InterPro" id="IPR029021">
    <property type="entry name" value="Prot-tyrosine_phosphatase-like"/>
</dbReference>
<sequence length="1285" mass="143680">MLYILPPPRAPNPPSPWDSILCSSGVGTEPSSNTQKPPWDSSKNIKRHPPRVRLRNLKLNKVADGSSGVIGDEVSAGRNSKSLSECYFAGKGTALVLPAEAQKSSRQTEAHGSNIQKHLQSMFYLLRPEETLKMAVKLESVHSSRTRYLVVVSRMGNRAEESCLLGIDCNEKTTVGLVLRVLADTAITLDGDGGFSVSVCGRHHIFKPVSVQAMWSALQTLHKASSKAREENYFQGGLSHDWVDYYEHKIESDRSCLNEWHAMDDLESKRPPSPDSIRTKPTEREEAEKVIRSTLKEIMMSVDLDEVTSKCIRIKLEEELDMNLAEYKSFIDQEMLTILGQMDAPTEIFDHVYLGSEWNASNYEELQRNGVRHILNVTREIDNFFPGTFDYLNIRVYDDEKTDLLKHWDNTYKYITRAKKEGSKVLVHCKMGISRSASVVIAYAMKAYNWDFKTAMQHVKEKRSCIKPNTSFVTQLETYQGILDAMKNKEKLQRSKSETNLKSPGEKGERSLPPGSQPTPLLQALSRSAVLQTTMSGQDLRQLGTRPKSWSPENSQDTEVLSTSVTPFRSLENLNRKSLSKESLGSLRRHKSVTKLHRNVLLPCDNGESYSVSPNQIRHLPGQLQSIDCCETEAVPATVKQMVNEFELQKETGSSKECCKKLLLNLMPHSDDSPSDSKPSSPTDTSHSSSNHLLDEDTLTSQPSLLRAVLVKKEIWDPGEQQPISTICYSNNSTNNACDFNCSVNSESEQTMWTASTVLQPVEACGSAVPYSDTVNKVPDTFENQVYNNNNTTKICKDGDPFSNQLDRVFDREERKQQRNSVIPLLPPNIIEATEGSPRDCPSRQSSWGSYDSAVVLGYQSETREVPSRHSSLGSGDTRTLPSRNSSWGSYDMRPSGPVYYMNEKGEKTLHVNNDIAGNCGGFDKDDIPRYPGTVKRTKQRLEEGFSSDLGKSPSLETLQCEFPEREIVVEAFNLALLENMPEKETFSSAISSKINIINPKENNLNVYNGSRLSASAPERSSLDIISQEGSLSRSTLNVSQLNRDVSNLNVISTAQCSSVKQHKMFMEALKDSKVLKEELLPPEPDHNISGIVRSLKKEFEAKTGTNVERMNQTNVEIAQDDSSKPKSLPSSPQSIHIEKDKCDLSPTNSDPGEDLSFKMLIGKFEHCTKGKQEPQVHLRPKIFTPNNQHRNGRFSCIEVSNDTSPRTMQTPLISSFNKSKSFMDKSTGSHSKRPPIAPIKNPTPNVVVATVIAKASLKQQQFGKSHPLAKINIKPRRNPLYNTM</sequence>
<proteinExistence type="inferred from homology"/>
<dbReference type="PROSITE" id="PS51998">
    <property type="entry name" value="DEK_C"/>
    <property type="match status" value="1"/>
</dbReference>
<evidence type="ECO:0000256" key="7">
    <source>
        <dbReference type="ARBA" id="ARBA00023212"/>
    </source>
</evidence>
<dbReference type="InterPro" id="IPR043587">
    <property type="entry name" value="Phosphatase_SSH-like"/>
</dbReference>
<evidence type="ECO:0000256" key="4">
    <source>
        <dbReference type="ARBA" id="ARBA00022490"/>
    </source>
</evidence>
<reference evidence="13 14" key="1">
    <citation type="journal article" date="2024" name="Insects">
        <title>An Improved Chromosome-Level Genome Assembly of the Firefly Pyrocoelia pectoralis.</title>
        <authorList>
            <person name="Fu X."/>
            <person name="Meyer-Rochow V.B."/>
            <person name="Ballantyne L."/>
            <person name="Zhu X."/>
        </authorList>
    </citation>
    <scope>NUCLEOTIDE SEQUENCE [LARGE SCALE GENOMIC DNA]</scope>
    <source>
        <strain evidence="13">XCY_ONT2</strain>
    </source>
</reference>
<comment type="similarity">
    <text evidence="2">Belongs to the protein-tyrosine phosphatase family.</text>
</comment>
<gene>
    <name evidence="13" type="ORF">RI129_005828</name>
</gene>
<feature type="region of interest" description="Disordered" evidence="9">
    <location>
        <begin position="1220"/>
        <end position="1242"/>
    </location>
</feature>
<dbReference type="SMART" id="SM00195">
    <property type="entry name" value="DSPc"/>
    <property type="match status" value="1"/>
</dbReference>
<evidence type="ECO:0000313" key="13">
    <source>
        <dbReference type="EMBL" id="KAK5644528.1"/>
    </source>
</evidence>
<keyword evidence="7" id="KW-0206">Cytoskeleton</keyword>
<name>A0AAN7ZMR9_9COLE</name>
<dbReference type="GO" id="GO:0003779">
    <property type="term" value="F:actin binding"/>
    <property type="evidence" value="ECO:0007669"/>
    <property type="project" value="InterPro"/>
</dbReference>
<feature type="compositionally biased region" description="Polar residues" evidence="9">
    <location>
        <begin position="21"/>
        <end position="36"/>
    </location>
</feature>
<evidence type="ECO:0000256" key="2">
    <source>
        <dbReference type="ARBA" id="ARBA00009580"/>
    </source>
</evidence>
<dbReference type="EC" id="3.1.3.16" evidence="3"/>
<comment type="subcellular location">
    <subcellularLocation>
        <location evidence="1">Cytoplasm</location>
        <location evidence="1">Cytoskeleton</location>
    </subcellularLocation>
</comment>
<feature type="region of interest" description="Disordered" evidence="9">
    <location>
        <begin position="488"/>
        <end position="521"/>
    </location>
</feature>
<keyword evidence="5" id="KW-0378">Hydrolase</keyword>
<feature type="region of interest" description="Disordered" evidence="9">
    <location>
        <begin position="537"/>
        <end position="564"/>
    </location>
</feature>
<keyword evidence="14" id="KW-1185">Reference proteome</keyword>
<evidence type="ECO:0000259" key="12">
    <source>
        <dbReference type="PROSITE" id="PS51998"/>
    </source>
</evidence>
<feature type="compositionally biased region" description="Low complexity" evidence="9">
    <location>
        <begin position="676"/>
        <end position="690"/>
    </location>
</feature>
<feature type="domain" description="DEK-C" evidence="12">
    <location>
        <begin position="285"/>
        <end position="340"/>
    </location>
</feature>
<dbReference type="CDD" id="cd14513">
    <property type="entry name" value="DSP_slingshot"/>
    <property type="match status" value="1"/>
</dbReference>
<dbReference type="CDD" id="cd11652">
    <property type="entry name" value="SSH-N"/>
    <property type="match status" value="1"/>
</dbReference>
<evidence type="ECO:0000313" key="14">
    <source>
        <dbReference type="Proteomes" id="UP001329430"/>
    </source>
</evidence>
<comment type="caution">
    <text evidence="13">The sequence shown here is derived from an EMBL/GenBank/DDBJ whole genome shotgun (WGS) entry which is preliminary data.</text>
</comment>
<dbReference type="InterPro" id="IPR000340">
    <property type="entry name" value="Dual-sp_phosphatase_cat-dom"/>
</dbReference>
<dbReference type="InterPro" id="IPR020422">
    <property type="entry name" value="TYR_PHOSPHATASE_DUAL_dom"/>
</dbReference>
<evidence type="ECO:0000256" key="5">
    <source>
        <dbReference type="ARBA" id="ARBA00022801"/>
    </source>
</evidence>
<feature type="compositionally biased region" description="Low complexity" evidence="9">
    <location>
        <begin position="1126"/>
        <end position="1135"/>
    </location>
</feature>
<feature type="compositionally biased region" description="Polar residues" evidence="9">
    <location>
        <begin position="869"/>
        <end position="889"/>
    </location>
</feature>
<dbReference type="InterPro" id="IPR016130">
    <property type="entry name" value="Tyr_Pase_AS"/>
</dbReference>
<dbReference type="GO" id="GO:0005856">
    <property type="term" value="C:cytoskeleton"/>
    <property type="evidence" value="ECO:0007669"/>
    <property type="project" value="UniProtKB-SubCell"/>
</dbReference>
<dbReference type="SUPFAM" id="SSF109715">
    <property type="entry name" value="DEK C-terminal domain"/>
    <property type="match status" value="1"/>
</dbReference>
<evidence type="ECO:0000256" key="8">
    <source>
        <dbReference type="ARBA" id="ARBA00048336"/>
    </source>
</evidence>
<organism evidence="13 14">
    <name type="scientific">Pyrocoelia pectoralis</name>
    <dbReference type="NCBI Taxonomy" id="417401"/>
    <lineage>
        <taxon>Eukaryota</taxon>
        <taxon>Metazoa</taxon>
        <taxon>Ecdysozoa</taxon>
        <taxon>Arthropoda</taxon>
        <taxon>Hexapoda</taxon>
        <taxon>Insecta</taxon>
        <taxon>Pterygota</taxon>
        <taxon>Neoptera</taxon>
        <taxon>Endopterygota</taxon>
        <taxon>Coleoptera</taxon>
        <taxon>Polyphaga</taxon>
        <taxon>Elateriformia</taxon>
        <taxon>Elateroidea</taxon>
        <taxon>Lampyridae</taxon>
        <taxon>Lampyrinae</taxon>
        <taxon>Pyrocoelia</taxon>
    </lineage>
</organism>
<feature type="compositionally biased region" description="Pro residues" evidence="9">
    <location>
        <begin position="1"/>
        <end position="16"/>
    </location>
</feature>
<evidence type="ECO:0000256" key="3">
    <source>
        <dbReference type="ARBA" id="ARBA00013081"/>
    </source>
</evidence>
<dbReference type="Proteomes" id="UP001329430">
    <property type="component" value="Chromosome 4"/>
</dbReference>
<evidence type="ECO:0000256" key="9">
    <source>
        <dbReference type="SAM" id="MobiDB-lite"/>
    </source>
</evidence>
<protein>
    <recommendedName>
        <fullName evidence="3">protein-serine/threonine phosphatase</fullName>
        <ecNumber evidence="3">3.1.3.16</ecNumber>
    </recommendedName>
</protein>
<feature type="compositionally biased region" description="Polar residues" evidence="9">
    <location>
        <begin position="1220"/>
        <end position="1230"/>
    </location>
</feature>
<dbReference type="GO" id="GO:0004722">
    <property type="term" value="F:protein serine/threonine phosphatase activity"/>
    <property type="evidence" value="ECO:0007669"/>
    <property type="project" value="UniProtKB-EC"/>
</dbReference>
<evidence type="ECO:0000256" key="6">
    <source>
        <dbReference type="ARBA" id="ARBA00022912"/>
    </source>
</evidence>
<dbReference type="SUPFAM" id="SSF52799">
    <property type="entry name" value="(Phosphotyrosine protein) phosphatases II"/>
    <property type="match status" value="1"/>
</dbReference>
<dbReference type="PROSITE" id="PS00383">
    <property type="entry name" value="TYR_PHOSPHATASE_1"/>
    <property type="match status" value="1"/>
</dbReference>
<dbReference type="PANTHER" id="PTHR45864">
    <property type="entry name" value="SLINGSHOT PROTEIN PHOSPHATASE HOMOLOG"/>
    <property type="match status" value="1"/>
</dbReference>
<dbReference type="InterPro" id="IPR000387">
    <property type="entry name" value="Tyr_Pase_dom"/>
</dbReference>
<feature type="compositionally biased region" description="Basic and acidic residues" evidence="9">
    <location>
        <begin position="488"/>
        <end position="510"/>
    </location>
</feature>
<dbReference type="PROSITE" id="PS50056">
    <property type="entry name" value="TYR_PHOSPHATASE_2"/>
    <property type="match status" value="1"/>
</dbReference>
<evidence type="ECO:0000259" key="10">
    <source>
        <dbReference type="PROSITE" id="PS50054"/>
    </source>
</evidence>
<dbReference type="Pfam" id="PF00782">
    <property type="entry name" value="DSPc"/>
    <property type="match status" value="1"/>
</dbReference>
<feature type="domain" description="Tyrosine specific protein phosphatases" evidence="11">
    <location>
        <begin position="406"/>
        <end position="463"/>
    </location>
</feature>
<feature type="region of interest" description="Disordered" evidence="9">
    <location>
        <begin position="265"/>
        <end position="285"/>
    </location>
</feature>
<dbReference type="Pfam" id="PF08766">
    <property type="entry name" value="DEK_C"/>
    <property type="match status" value="1"/>
</dbReference>
<accession>A0AAN7ZMR9</accession>
<dbReference type="Pfam" id="PF23040">
    <property type="entry name" value="PH_SSH1-like_1st"/>
    <property type="match status" value="1"/>
</dbReference>
<dbReference type="FunFam" id="3.90.190.10:FF:000004">
    <property type="entry name" value="Protein phosphatase Slingshot homolog 2"/>
    <property type="match status" value="1"/>
</dbReference>
<comment type="catalytic activity">
    <reaction evidence="8">
        <text>O-phospho-L-threonyl-[protein] + H2O = L-threonyl-[protein] + phosphate</text>
        <dbReference type="Rhea" id="RHEA:47004"/>
        <dbReference type="Rhea" id="RHEA-COMP:11060"/>
        <dbReference type="Rhea" id="RHEA-COMP:11605"/>
        <dbReference type="ChEBI" id="CHEBI:15377"/>
        <dbReference type="ChEBI" id="CHEBI:30013"/>
        <dbReference type="ChEBI" id="CHEBI:43474"/>
        <dbReference type="ChEBI" id="CHEBI:61977"/>
        <dbReference type="EC" id="3.1.3.16"/>
    </reaction>
</comment>
<feature type="region of interest" description="Disordered" evidence="9">
    <location>
        <begin position="1115"/>
        <end position="1152"/>
    </location>
</feature>
<keyword evidence="4" id="KW-0963">Cytoplasm</keyword>
<dbReference type="Gene3D" id="1.10.10.60">
    <property type="entry name" value="Homeodomain-like"/>
    <property type="match status" value="1"/>
</dbReference>
<feature type="compositionally biased region" description="Polar residues" evidence="9">
    <location>
        <begin position="551"/>
        <end position="564"/>
    </location>
</feature>
<evidence type="ECO:0000256" key="1">
    <source>
        <dbReference type="ARBA" id="ARBA00004245"/>
    </source>
</evidence>
<dbReference type="GO" id="GO:0030837">
    <property type="term" value="P:negative regulation of actin filament polymerization"/>
    <property type="evidence" value="ECO:0007669"/>
    <property type="project" value="InterPro"/>
</dbReference>
<feature type="domain" description="Tyrosine-protein phosphatase" evidence="10">
    <location>
        <begin position="344"/>
        <end position="485"/>
    </location>
</feature>
<dbReference type="PANTHER" id="PTHR45864:SF2">
    <property type="entry name" value="PROTEIN PHOSPHATASE SLINGSHOT"/>
    <property type="match status" value="1"/>
</dbReference>
<dbReference type="InterPro" id="IPR014876">
    <property type="entry name" value="DEK_C"/>
</dbReference>
<dbReference type="PROSITE" id="PS50054">
    <property type="entry name" value="TYR_PHOSPHATASE_DUAL"/>
    <property type="match status" value="1"/>
</dbReference>
<dbReference type="InterPro" id="IPR043588">
    <property type="entry name" value="SSH-N"/>
</dbReference>
<evidence type="ECO:0000259" key="11">
    <source>
        <dbReference type="PROSITE" id="PS50056"/>
    </source>
</evidence>
<feature type="region of interest" description="Disordered" evidence="9">
    <location>
        <begin position="1"/>
        <end position="49"/>
    </location>
</feature>
<feature type="region of interest" description="Disordered" evidence="9">
    <location>
        <begin position="669"/>
        <end position="698"/>
    </location>
</feature>